<proteinExistence type="predicted"/>
<dbReference type="Proteomes" id="UP001228905">
    <property type="component" value="Unassembled WGS sequence"/>
</dbReference>
<dbReference type="RefSeq" id="WP_307345981.1">
    <property type="nucleotide sequence ID" value="NZ_JAUSVS010000001.1"/>
</dbReference>
<sequence length="435" mass="47253">MWLDDPDSGKLVGRPIPDLAKTPFPTEIARYGAITPVMMGAKPGTPAFRHWVAAEALRRSADFWGDRISDGQWCKYPKLSVEIANGQAIDCYYTRGSVNIGLDANFPGGSIYAGESAEVVAHEVGHGVLDGLNPDVWDAGYVETAAFHEAWGDITAILSALQVPEVRAIVAASPSLYLKTSSSLSRFGEQVSKVLRAANPTHVEFNCVRDAARRFDYRDPTQLPAAASVDKLSTECHSFARVFTGAFLEILADMVGTQTDERGLIQTSANLGSMLVDAVRKAPVTTHYFAEVALALVSASSRYGGSYPDILSRVFVSRKILTNDQINRGETGFKSQALVPMPVVGFPPISAGRVSLPGKVFRLKRRVWIRAQPSCEESTRAAVIFARHLVARGDVRPFAIEAAFSSPRGFTHEIKIVGEELELVRVRTDCGLRGS</sequence>
<reference evidence="1 2" key="1">
    <citation type="submission" date="2023-07" db="EMBL/GenBank/DDBJ databases">
        <title>Genomic Encyclopedia of Type Strains, Phase IV (KMG-IV): sequencing the most valuable type-strain genomes for metagenomic binning, comparative biology and taxonomic classification.</title>
        <authorList>
            <person name="Goeker M."/>
        </authorList>
    </citation>
    <scope>NUCLEOTIDE SEQUENCE [LARGE SCALE GENOMIC DNA]</scope>
    <source>
        <strain evidence="1 2">DSM 18695</strain>
    </source>
</reference>
<accession>A0ABU0ILP7</accession>
<gene>
    <name evidence="1" type="ORF">QO010_000683</name>
</gene>
<comment type="caution">
    <text evidence="1">The sequence shown here is derived from an EMBL/GenBank/DDBJ whole genome shotgun (WGS) entry which is preliminary data.</text>
</comment>
<evidence type="ECO:0008006" key="3">
    <source>
        <dbReference type="Google" id="ProtNLM"/>
    </source>
</evidence>
<dbReference type="SUPFAM" id="SSF55486">
    <property type="entry name" value="Metalloproteases ('zincins'), catalytic domain"/>
    <property type="match status" value="1"/>
</dbReference>
<evidence type="ECO:0000313" key="1">
    <source>
        <dbReference type="EMBL" id="MDQ0462935.1"/>
    </source>
</evidence>
<name>A0ABU0ILP7_9CAUL</name>
<protein>
    <recommendedName>
        <fullName evidence="3">Peptidase M4 domain-containing protein</fullName>
    </recommendedName>
</protein>
<keyword evidence="2" id="KW-1185">Reference proteome</keyword>
<organism evidence="1 2">
    <name type="scientific">Caulobacter ginsengisoli</name>
    <dbReference type="NCBI Taxonomy" id="400775"/>
    <lineage>
        <taxon>Bacteria</taxon>
        <taxon>Pseudomonadati</taxon>
        <taxon>Pseudomonadota</taxon>
        <taxon>Alphaproteobacteria</taxon>
        <taxon>Caulobacterales</taxon>
        <taxon>Caulobacteraceae</taxon>
        <taxon>Caulobacter</taxon>
    </lineage>
</organism>
<dbReference type="EMBL" id="JAUSVS010000001">
    <property type="protein sequence ID" value="MDQ0462935.1"/>
    <property type="molecule type" value="Genomic_DNA"/>
</dbReference>
<evidence type="ECO:0000313" key="2">
    <source>
        <dbReference type="Proteomes" id="UP001228905"/>
    </source>
</evidence>